<accession>A0A4Z2H2D2</accession>
<dbReference type="Proteomes" id="UP000314294">
    <property type="component" value="Unassembled WGS sequence"/>
</dbReference>
<comment type="caution">
    <text evidence="1">The sequence shown here is derived from an EMBL/GenBank/DDBJ whole genome shotgun (WGS) entry which is preliminary data.</text>
</comment>
<proteinExistence type="predicted"/>
<evidence type="ECO:0000313" key="1">
    <source>
        <dbReference type="EMBL" id="TNN58974.1"/>
    </source>
</evidence>
<protein>
    <submittedName>
        <fullName evidence="1">Uncharacterized protein</fullName>
    </submittedName>
</protein>
<gene>
    <name evidence="1" type="ORF">EYF80_030798</name>
</gene>
<dbReference type="AlphaFoldDB" id="A0A4Z2H2D2"/>
<organism evidence="1 2">
    <name type="scientific">Liparis tanakae</name>
    <name type="common">Tanaka's snailfish</name>
    <dbReference type="NCBI Taxonomy" id="230148"/>
    <lineage>
        <taxon>Eukaryota</taxon>
        <taxon>Metazoa</taxon>
        <taxon>Chordata</taxon>
        <taxon>Craniata</taxon>
        <taxon>Vertebrata</taxon>
        <taxon>Euteleostomi</taxon>
        <taxon>Actinopterygii</taxon>
        <taxon>Neopterygii</taxon>
        <taxon>Teleostei</taxon>
        <taxon>Neoteleostei</taxon>
        <taxon>Acanthomorphata</taxon>
        <taxon>Eupercaria</taxon>
        <taxon>Perciformes</taxon>
        <taxon>Cottioidei</taxon>
        <taxon>Cottales</taxon>
        <taxon>Liparidae</taxon>
        <taxon>Liparis</taxon>
    </lineage>
</organism>
<reference evidence="1 2" key="1">
    <citation type="submission" date="2019-03" db="EMBL/GenBank/DDBJ databases">
        <title>First draft genome of Liparis tanakae, snailfish: a comprehensive survey of snailfish specific genes.</title>
        <authorList>
            <person name="Kim W."/>
            <person name="Song I."/>
            <person name="Jeong J.-H."/>
            <person name="Kim D."/>
            <person name="Kim S."/>
            <person name="Ryu S."/>
            <person name="Song J.Y."/>
            <person name="Lee S.K."/>
        </authorList>
    </citation>
    <scope>NUCLEOTIDE SEQUENCE [LARGE SCALE GENOMIC DNA]</scope>
    <source>
        <tissue evidence="1">Muscle</tissue>
    </source>
</reference>
<dbReference type="EMBL" id="SRLO01000366">
    <property type="protein sequence ID" value="TNN58974.1"/>
    <property type="molecule type" value="Genomic_DNA"/>
</dbReference>
<evidence type="ECO:0000313" key="2">
    <source>
        <dbReference type="Proteomes" id="UP000314294"/>
    </source>
</evidence>
<keyword evidence="2" id="KW-1185">Reference proteome</keyword>
<sequence length="265" mass="30099">MTSLTEAATETRIVEGHRHFLLLQVISMHSSPLHHQADHPALNHPHVGIRSNLREEEQDSHLTQRLTVVENTFFQQHLPHAHRLNTRVDACALLYLPVNQLRPHATLPIEQTEQVFKWYFLSLIMCGALERMALRRIFPARIQLCGRVVTELYGGLKQRASYICCSATLSMQEMTTGERSVRCYHLEILLLLLLLRWRGLDHNTSSAFTLPVGGSLMLMMMLLRIDAYLTTTNRKCNGVALTMVTNCQITTLSVAAMPSVLTYDV</sequence>
<name>A0A4Z2H2D2_9TELE</name>